<dbReference type="AlphaFoldDB" id="A0A9P7Q4L5"/>
<evidence type="ECO:0000259" key="1">
    <source>
        <dbReference type="PROSITE" id="PS50011"/>
    </source>
</evidence>
<dbReference type="SUPFAM" id="SSF56112">
    <property type="entry name" value="Protein kinase-like (PK-like)"/>
    <property type="match status" value="1"/>
</dbReference>
<dbReference type="InterPro" id="IPR011009">
    <property type="entry name" value="Kinase-like_dom_sf"/>
</dbReference>
<feature type="domain" description="Protein kinase" evidence="1">
    <location>
        <begin position="1"/>
        <end position="82"/>
    </location>
</feature>
<name>A0A9P7Q4L5_9HYPO</name>
<dbReference type="EMBL" id="SRQM01000125">
    <property type="protein sequence ID" value="KAG6117818.1"/>
    <property type="molecule type" value="Genomic_DNA"/>
</dbReference>
<dbReference type="InterPro" id="IPR000719">
    <property type="entry name" value="Prot_kinase_dom"/>
</dbReference>
<comment type="caution">
    <text evidence="2">The sequence shown here is derived from an EMBL/GenBank/DDBJ whole genome shotgun (WGS) entry which is preliminary data.</text>
</comment>
<dbReference type="Gene3D" id="1.10.510.10">
    <property type="entry name" value="Transferase(Phosphotransferase) domain 1"/>
    <property type="match status" value="1"/>
</dbReference>
<protein>
    <recommendedName>
        <fullName evidence="1">Protein kinase domain-containing protein</fullName>
    </recommendedName>
</protein>
<proteinExistence type="predicted"/>
<gene>
    <name evidence="2" type="ORF">E4U13_000767</name>
</gene>
<dbReference type="PROSITE" id="PS50011">
    <property type="entry name" value="PROTEIN_KINASE_DOM"/>
    <property type="match status" value="1"/>
</dbReference>
<sequence>MESVHGRGVLHGDVRWENVLFNPETSDVMVIDFERAGLLDKSRLAGQDAGVSKTLRMTIWLRREERDCVVRAVQERLRTPAR</sequence>
<organism evidence="2 3">
    <name type="scientific">Claviceps humidiphila</name>
    <dbReference type="NCBI Taxonomy" id="1294629"/>
    <lineage>
        <taxon>Eukaryota</taxon>
        <taxon>Fungi</taxon>
        <taxon>Dikarya</taxon>
        <taxon>Ascomycota</taxon>
        <taxon>Pezizomycotina</taxon>
        <taxon>Sordariomycetes</taxon>
        <taxon>Hypocreomycetidae</taxon>
        <taxon>Hypocreales</taxon>
        <taxon>Clavicipitaceae</taxon>
        <taxon>Claviceps</taxon>
    </lineage>
</organism>
<evidence type="ECO:0000313" key="3">
    <source>
        <dbReference type="Proteomes" id="UP000732380"/>
    </source>
</evidence>
<evidence type="ECO:0000313" key="2">
    <source>
        <dbReference type="EMBL" id="KAG6117818.1"/>
    </source>
</evidence>
<keyword evidence="3" id="KW-1185">Reference proteome</keyword>
<dbReference type="GO" id="GO:0005524">
    <property type="term" value="F:ATP binding"/>
    <property type="evidence" value="ECO:0007669"/>
    <property type="project" value="InterPro"/>
</dbReference>
<dbReference type="GO" id="GO:0004672">
    <property type="term" value="F:protein kinase activity"/>
    <property type="evidence" value="ECO:0007669"/>
    <property type="project" value="InterPro"/>
</dbReference>
<accession>A0A9P7Q4L5</accession>
<reference evidence="2 3" key="1">
    <citation type="journal article" date="2020" name="bioRxiv">
        <title>Whole genome comparisons of ergot fungi reveals the divergence and evolution of species within the genus Claviceps are the result of varying mechanisms driving genome evolution and host range expansion.</title>
        <authorList>
            <person name="Wyka S.A."/>
            <person name="Mondo S.J."/>
            <person name="Liu M."/>
            <person name="Dettman J."/>
            <person name="Nalam V."/>
            <person name="Broders K.D."/>
        </authorList>
    </citation>
    <scope>NUCLEOTIDE SEQUENCE [LARGE SCALE GENOMIC DNA]</scope>
    <source>
        <strain evidence="2 3">LM576</strain>
    </source>
</reference>
<dbReference type="Proteomes" id="UP000732380">
    <property type="component" value="Unassembled WGS sequence"/>
</dbReference>